<evidence type="ECO:0000313" key="1">
    <source>
        <dbReference type="EMBL" id="QEE17015.1"/>
    </source>
</evidence>
<gene>
    <name evidence="1" type="ORF">DSAG12_02847</name>
</gene>
<evidence type="ECO:0000313" key="2">
    <source>
        <dbReference type="Proteomes" id="UP000321408"/>
    </source>
</evidence>
<reference evidence="1 2" key="1">
    <citation type="journal article" date="2020" name="Nature">
        <title>Isolation of an archaeon at the prokaryote-eukaryote interface.</title>
        <authorList>
            <person name="Imachi H."/>
            <person name="Nobu M.K."/>
            <person name="Nakahara N."/>
            <person name="Morono Y."/>
            <person name="Ogawara M."/>
            <person name="Takaki Y."/>
            <person name="Takano Y."/>
            <person name="Uematsu K."/>
            <person name="Ikuta T."/>
            <person name="Ito M."/>
            <person name="Matsui Y."/>
            <person name="Miyazaki M."/>
            <person name="Murata K."/>
            <person name="Saito Y."/>
            <person name="Sakai S."/>
            <person name="Song C."/>
            <person name="Tasumi E."/>
            <person name="Yamanaka Y."/>
            <person name="Yamaguchi T."/>
            <person name="Kamagata Y."/>
            <person name="Tamaki H."/>
            <person name="Takai K."/>
        </authorList>
    </citation>
    <scope>NUCLEOTIDE SEQUENCE [LARGE SCALE GENOMIC DNA]</scope>
    <source>
        <strain evidence="1 2">MK-D1</strain>
    </source>
</reference>
<organism evidence="1 2">
    <name type="scientific">Promethearchaeum syntrophicum</name>
    <dbReference type="NCBI Taxonomy" id="2594042"/>
    <lineage>
        <taxon>Archaea</taxon>
        <taxon>Promethearchaeati</taxon>
        <taxon>Promethearchaeota</taxon>
        <taxon>Promethearchaeia</taxon>
        <taxon>Promethearchaeales</taxon>
        <taxon>Promethearchaeaceae</taxon>
        <taxon>Promethearchaeum</taxon>
    </lineage>
</organism>
<dbReference type="EMBL" id="CP042905">
    <property type="protein sequence ID" value="QEE17015.1"/>
    <property type="molecule type" value="Genomic_DNA"/>
</dbReference>
<accession>A0A5B9DDE6</accession>
<dbReference type="RefSeq" id="WP_147663936.1">
    <property type="nucleotide sequence ID" value="NZ_CP042905.2"/>
</dbReference>
<proteinExistence type="predicted"/>
<name>A0A5B9DDE6_9ARCH</name>
<dbReference type="Proteomes" id="UP000321408">
    <property type="component" value="Chromosome"/>
</dbReference>
<sequence length="326" mass="38275">MIKAIAIPGFFDIDSNAFLEEWGDWINEFEIKIDIPLENYNNLFKMLYEEEPSHKIGIMTQVLAKIFRNLSCKNHQLKPCDFSLRVSLKNDFLEFIHGFLHKNNDEPFILLLSHLECGDLNTTYSCACSSLKPCTKIRIIQNIDDLKSELVNLWNIQVHLAIERTPPSRRGRTEDLKYYSKIFLKFLNNNELNLHYKYLKNVEALSDEDILKEMLNLGISETHRVDLVTIHSNQEMIFIEAKSDSSFDSLKDKFRCTKNFIEKYKNDSFPTLKAIGVIHNDHFIPKKSHSCKNGILYKKISTKQEKMVDSHNIPWHMFNERNLRKN</sequence>
<keyword evidence="2" id="KW-1185">Reference proteome</keyword>
<dbReference type="KEGG" id="psyt:DSAG12_02847"/>
<dbReference type="AlphaFoldDB" id="A0A5B9DDE6"/>
<protein>
    <submittedName>
        <fullName evidence="1">Uncharacterized protein</fullName>
    </submittedName>
</protein>
<reference evidence="1 2" key="2">
    <citation type="journal article" date="2024" name="Int. J. Syst. Evol. Microbiol.">
        <title>Promethearchaeum syntrophicum gen. nov., sp. nov., an anaerobic, obligately syntrophic archaeon, the first isolate of the lineage 'Asgard' archaea, and proposal of the new archaeal phylum Promethearchaeota phyl. nov. and kingdom Promethearchaeati regn. nov.</title>
        <authorList>
            <person name="Imachi H."/>
            <person name="Nobu M.K."/>
            <person name="Kato S."/>
            <person name="Takaki Y."/>
            <person name="Miyazaki M."/>
            <person name="Miyata M."/>
            <person name="Ogawara M."/>
            <person name="Saito Y."/>
            <person name="Sakai S."/>
            <person name="Tahara Y.O."/>
            <person name="Takano Y."/>
            <person name="Tasumi E."/>
            <person name="Uematsu K."/>
            <person name="Yoshimura T."/>
            <person name="Itoh T."/>
            <person name="Ohkuma M."/>
            <person name="Takai K."/>
        </authorList>
    </citation>
    <scope>NUCLEOTIDE SEQUENCE [LARGE SCALE GENOMIC DNA]</scope>
    <source>
        <strain evidence="1 2">MK-D1</strain>
    </source>
</reference>
<dbReference type="GeneID" id="41330826"/>